<dbReference type="SUPFAM" id="SSF47459">
    <property type="entry name" value="HLH, helix-loop-helix DNA-binding domain"/>
    <property type="match status" value="1"/>
</dbReference>
<dbReference type="AlphaFoldDB" id="A0A811RXL5"/>
<dbReference type="EMBL" id="CAJGYO010000017">
    <property type="protein sequence ID" value="CAD6334717.1"/>
    <property type="molecule type" value="Genomic_DNA"/>
</dbReference>
<evidence type="ECO:0000259" key="5">
    <source>
        <dbReference type="PROSITE" id="PS50888"/>
    </source>
</evidence>
<dbReference type="Gene3D" id="4.10.280.10">
    <property type="entry name" value="Helix-loop-helix DNA-binding domain"/>
    <property type="match status" value="1"/>
</dbReference>
<feature type="compositionally biased region" description="Low complexity" evidence="4">
    <location>
        <begin position="103"/>
        <end position="117"/>
    </location>
</feature>
<dbReference type="InterPro" id="IPR052610">
    <property type="entry name" value="bHLH_transcription_regulator"/>
</dbReference>
<reference evidence="6" key="1">
    <citation type="submission" date="2020-10" db="EMBL/GenBank/DDBJ databases">
        <authorList>
            <person name="Han B."/>
            <person name="Lu T."/>
            <person name="Zhao Q."/>
            <person name="Huang X."/>
            <person name="Zhao Y."/>
        </authorList>
    </citation>
    <scope>NUCLEOTIDE SEQUENCE</scope>
</reference>
<dbReference type="SMART" id="SM00353">
    <property type="entry name" value="HLH"/>
    <property type="match status" value="1"/>
</dbReference>
<feature type="domain" description="BHLH" evidence="5">
    <location>
        <begin position="213"/>
        <end position="262"/>
    </location>
</feature>
<comment type="similarity">
    <text evidence="1">Belongs to the bHLH protein family.</text>
</comment>
<proteinExistence type="inferred from homology"/>
<dbReference type="PROSITE" id="PS50888">
    <property type="entry name" value="BHLH"/>
    <property type="match status" value="1"/>
</dbReference>
<evidence type="ECO:0000313" key="7">
    <source>
        <dbReference type="Proteomes" id="UP000604825"/>
    </source>
</evidence>
<evidence type="ECO:0000256" key="2">
    <source>
        <dbReference type="ARBA" id="ARBA00023015"/>
    </source>
</evidence>
<gene>
    <name evidence="6" type="ORF">NCGR_LOCUS58815</name>
</gene>
<keyword evidence="7" id="KW-1185">Reference proteome</keyword>
<dbReference type="GO" id="GO:0046983">
    <property type="term" value="F:protein dimerization activity"/>
    <property type="evidence" value="ECO:0007669"/>
    <property type="project" value="InterPro"/>
</dbReference>
<dbReference type="Pfam" id="PF00010">
    <property type="entry name" value="HLH"/>
    <property type="match status" value="1"/>
</dbReference>
<dbReference type="InterPro" id="IPR011598">
    <property type="entry name" value="bHLH_dom"/>
</dbReference>
<dbReference type="OrthoDB" id="690068at2759"/>
<evidence type="ECO:0000313" key="6">
    <source>
        <dbReference type="EMBL" id="CAD6334717.1"/>
    </source>
</evidence>
<feature type="compositionally biased region" description="Gly residues" evidence="4">
    <location>
        <begin position="88"/>
        <end position="102"/>
    </location>
</feature>
<keyword evidence="2" id="KW-0805">Transcription regulation</keyword>
<dbReference type="Proteomes" id="UP000604825">
    <property type="component" value="Unassembled WGS sequence"/>
</dbReference>
<feature type="compositionally biased region" description="Low complexity" evidence="4">
    <location>
        <begin position="128"/>
        <end position="149"/>
    </location>
</feature>
<feature type="compositionally biased region" description="Low complexity" evidence="4">
    <location>
        <begin position="73"/>
        <end position="87"/>
    </location>
</feature>
<feature type="region of interest" description="Disordered" evidence="4">
    <location>
        <begin position="273"/>
        <end position="307"/>
    </location>
</feature>
<evidence type="ECO:0000256" key="1">
    <source>
        <dbReference type="ARBA" id="ARBA00005510"/>
    </source>
</evidence>
<name>A0A811RXL5_9POAL</name>
<keyword evidence="3" id="KW-0804">Transcription</keyword>
<dbReference type="PANTHER" id="PTHR45959">
    <property type="entry name" value="BHLH TRANSCRIPTION FACTOR"/>
    <property type="match status" value="1"/>
</dbReference>
<evidence type="ECO:0000256" key="4">
    <source>
        <dbReference type="SAM" id="MobiDB-lite"/>
    </source>
</evidence>
<sequence length="402" mass="42042">MEDSSLFMQWAMDTLLQEEEPAVDDVHWATDTLLQEEEPAAVDDGEAVVFPSLQALRDASHASEMVREQMAVAAAETHDAAANSLSSGGSGDGGEVTDGGSSGATDPAPPRAAAATDYYGGSWPPQSPNSSFARAPAPAPPSSNSNSNTSLPTVSWNFVTGSAKPGSEGVLEEAAVPARSLPPPELAQRRWLSPPTPRRVHPIRGMGAPSSMLCTPDHVVAERKRREKINKRLIELSTVIPGLKKMDKATILSDAAKYVKELQQRLKALEEAAAGSIRSKAPPPADENGGSGSPTSASSSSGPPALPEIEARFSERSVMVRIHCGGGKGVAAAAVAVVEGLGLTIVHANVMPFSACTITITITAEMEGPRLSLTTEQIAGKLKSALSHQRSISCKDTQETEN</sequence>
<organism evidence="6 7">
    <name type="scientific">Miscanthus lutarioriparius</name>
    <dbReference type="NCBI Taxonomy" id="422564"/>
    <lineage>
        <taxon>Eukaryota</taxon>
        <taxon>Viridiplantae</taxon>
        <taxon>Streptophyta</taxon>
        <taxon>Embryophyta</taxon>
        <taxon>Tracheophyta</taxon>
        <taxon>Spermatophyta</taxon>
        <taxon>Magnoliopsida</taxon>
        <taxon>Liliopsida</taxon>
        <taxon>Poales</taxon>
        <taxon>Poaceae</taxon>
        <taxon>PACMAD clade</taxon>
        <taxon>Panicoideae</taxon>
        <taxon>Andropogonodae</taxon>
        <taxon>Andropogoneae</taxon>
        <taxon>Saccharinae</taxon>
        <taxon>Miscanthus</taxon>
    </lineage>
</organism>
<comment type="caution">
    <text evidence="6">The sequence shown here is derived from an EMBL/GenBank/DDBJ whole genome shotgun (WGS) entry which is preliminary data.</text>
</comment>
<protein>
    <recommendedName>
        <fullName evidence="5">BHLH domain-containing protein</fullName>
    </recommendedName>
</protein>
<evidence type="ECO:0000256" key="3">
    <source>
        <dbReference type="ARBA" id="ARBA00023163"/>
    </source>
</evidence>
<feature type="region of interest" description="Disordered" evidence="4">
    <location>
        <begin position="73"/>
        <end position="149"/>
    </location>
</feature>
<dbReference type="PANTHER" id="PTHR45959:SF2">
    <property type="entry name" value="BHLH TRANSCRIPTION FACTOR"/>
    <property type="match status" value="1"/>
</dbReference>
<feature type="compositionally biased region" description="Low complexity" evidence="4">
    <location>
        <begin position="293"/>
        <end position="303"/>
    </location>
</feature>
<accession>A0A811RXL5</accession>
<dbReference type="InterPro" id="IPR036638">
    <property type="entry name" value="HLH_DNA-bd_sf"/>
</dbReference>